<dbReference type="SMART" id="SM00829">
    <property type="entry name" value="PKS_ER"/>
    <property type="match status" value="1"/>
</dbReference>
<dbReference type="Gene3D" id="3.40.50.720">
    <property type="entry name" value="NAD(P)-binding Rossmann-like Domain"/>
    <property type="match status" value="1"/>
</dbReference>
<dbReference type="InterPro" id="IPR020843">
    <property type="entry name" value="ER"/>
</dbReference>
<dbReference type="EMBL" id="CP001738">
    <property type="protein sequence ID" value="ACZ00474.1"/>
    <property type="molecule type" value="Genomic_DNA"/>
</dbReference>
<dbReference type="GO" id="GO:0005829">
    <property type="term" value="C:cytosol"/>
    <property type="evidence" value="ECO:0007669"/>
    <property type="project" value="TreeGrafter"/>
</dbReference>
<dbReference type="GO" id="GO:0008270">
    <property type="term" value="F:zinc ion binding"/>
    <property type="evidence" value="ECO:0007669"/>
    <property type="project" value="InterPro"/>
</dbReference>
<organism evidence="8 9">
    <name type="scientific">Thermomonospora curvata (strain ATCC 19995 / DSM 43183 / JCM 3096 / KCTC 9072 / NBRC 15933 / NCIMB 10081 / Henssen B9)</name>
    <dbReference type="NCBI Taxonomy" id="471852"/>
    <lineage>
        <taxon>Bacteria</taxon>
        <taxon>Bacillati</taxon>
        <taxon>Actinomycetota</taxon>
        <taxon>Actinomycetes</taxon>
        <taxon>Streptosporangiales</taxon>
        <taxon>Thermomonosporaceae</taxon>
        <taxon>Thermomonospora</taxon>
    </lineage>
</organism>
<dbReference type="InterPro" id="IPR013149">
    <property type="entry name" value="ADH-like_C"/>
</dbReference>
<accession>D1A944</accession>
<evidence type="ECO:0000256" key="1">
    <source>
        <dbReference type="ARBA" id="ARBA00008072"/>
    </source>
</evidence>
<dbReference type="InterPro" id="IPR023921">
    <property type="entry name" value="ADH_Zn_actinomycetes"/>
</dbReference>
<dbReference type="KEGG" id="tcu:Tcur_4959"/>
<comment type="similarity">
    <text evidence="1 6">Belongs to the zinc-containing alcohol dehydrogenase family.</text>
</comment>
<evidence type="ECO:0000256" key="5">
    <source>
        <dbReference type="ARBA" id="ARBA00023027"/>
    </source>
</evidence>
<evidence type="ECO:0000259" key="7">
    <source>
        <dbReference type="SMART" id="SM00829"/>
    </source>
</evidence>
<dbReference type="CDD" id="cd08279">
    <property type="entry name" value="Zn_ADH_class_III"/>
    <property type="match status" value="1"/>
</dbReference>
<keyword evidence="9" id="KW-1185">Reference proteome</keyword>
<dbReference type="InterPro" id="IPR011032">
    <property type="entry name" value="GroES-like_sf"/>
</dbReference>
<keyword evidence="3 6" id="KW-0862">Zinc</keyword>
<dbReference type="PANTHER" id="PTHR43880">
    <property type="entry name" value="ALCOHOL DEHYDROGENASE"/>
    <property type="match status" value="1"/>
</dbReference>
<evidence type="ECO:0000256" key="4">
    <source>
        <dbReference type="ARBA" id="ARBA00023002"/>
    </source>
</evidence>
<dbReference type="SUPFAM" id="SSF51735">
    <property type="entry name" value="NAD(P)-binding Rossmann-fold domains"/>
    <property type="match status" value="1"/>
</dbReference>
<reference evidence="8 9" key="1">
    <citation type="journal article" date="2011" name="Stand. Genomic Sci.">
        <title>Complete genome sequence of Thermomonospora curvata type strain (B9).</title>
        <authorList>
            <person name="Chertkov O."/>
            <person name="Sikorski J."/>
            <person name="Nolan M."/>
            <person name="Lapidus A."/>
            <person name="Lucas S."/>
            <person name="Del Rio T.G."/>
            <person name="Tice H."/>
            <person name="Cheng J.F."/>
            <person name="Goodwin L."/>
            <person name="Pitluck S."/>
            <person name="Liolios K."/>
            <person name="Ivanova N."/>
            <person name="Mavromatis K."/>
            <person name="Mikhailova N."/>
            <person name="Ovchinnikova G."/>
            <person name="Pati A."/>
            <person name="Chen A."/>
            <person name="Palaniappan K."/>
            <person name="Djao O.D."/>
            <person name="Land M."/>
            <person name="Hauser L."/>
            <person name="Chang Y.J."/>
            <person name="Jeffries C.D."/>
            <person name="Brettin T."/>
            <person name="Han C."/>
            <person name="Detter J.C."/>
            <person name="Rohde M."/>
            <person name="Goker M."/>
            <person name="Woyke T."/>
            <person name="Bristow J."/>
            <person name="Eisen J.A."/>
            <person name="Markowitz V."/>
            <person name="Hugenholtz P."/>
            <person name="Klenk H.P."/>
            <person name="Kyrpides N.C."/>
        </authorList>
    </citation>
    <scope>NUCLEOTIDE SEQUENCE [LARGE SCALE GENOMIC DNA]</scope>
    <source>
        <strain evidence="9">ATCC 19995 / DSM 43183 / JCM 3096 / KCTC 9072 / NBRC 15933 / NCIMB 10081 / Henssen B9</strain>
    </source>
</reference>
<dbReference type="Proteomes" id="UP000001918">
    <property type="component" value="Chromosome"/>
</dbReference>
<comment type="cofactor">
    <cofactor evidence="6">
        <name>Zn(2+)</name>
        <dbReference type="ChEBI" id="CHEBI:29105"/>
    </cofactor>
</comment>
<dbReference type="Pfam" id="PF08240">
    <property type="entry name" value="ADH_N"/>
    <property type="match status" value="1"/>
</dbReference>
<dbReference type="AlphaFoldDB" id="D1A944"/>
<dbReference type="InterPro" id="IPR036291">
    <property type="entry name" value="NAD(P)-bd_dom_sf"/>
</dbReference>
<evidence type="ECO:0000256" key="6">
    <source>
        <dbReference type="RuleBase" id="RU361277"/>
    </source>
</evidence>
<dbReference type="OrthoDB" id="334894at2"/>
<dbReference type="PROSITE" id="PS00059">
    <property type="entry name" value="ADH_ZINC"/>
    <property type="match status" value="1"/>
</dbReference>
<proteinExistence type="inferred from homology"/>
<evidence type="ECO:0000313" key="9">
    <source>
        <dbReference type="Proteomes" id="UP000001918"/>
    </source>
</evidence>
<dbReference type="PANTHER" id="PTHR43880:SF12">
    <property type="entry name" value="ALCOHOL DEHYDROGENASE CLASS-3"/>
    <property type="match status" value="1"/>
</dbReference>
<dbReference type="InterPro" id="IPR013154">
    <property type="entry name" value="ADH-like_N"/>
</dbReference>
<dbReference type="NCBIfam" id="TIGR03989">
    <property type="entry name" value="Rxyl_3153"/>
    <property type="match status" value="1"/>
</dbReference>
<gene>
    <name evidence="8" type="ordered locus">Tcur_4959</name>
</gene>
<dbReference type="RefSeq" id="WP_012855255.1">
    <property type="nucleotide sequence ID" value="NC_013510.1"/>
</dbReference>
<keyword evidence="2 6" id="KW-0479">Metal-binding</keyword>
<dbReference type="GO" id="GO:0051903">
    <property type="term" value="F:S-(hydroxymethyl)glutathione dehydrogenase [NAD(P)+] activity"/>
    <property type="evidence" value="ECO:0007669"/>
    <property type="project" value="TreeGrafter"/>
</dbReference>
<evidence type="ECO:0000313" key="8">
    <source>
        <dbReference type="EMBL" id="ACZ00474.1"/>
    </source>
</evidence>
<dbReference type="SUPFAM" id="SSF50129">
    <property type="entry name" value="GroES-like"/>
    <property type="match status" value="2"/>
</dbReference>
<dbReference type="GO" id="GO:0046294">
    <property type="term" value="P:formaldehyde catabolic process"/>
    <property type="evidence" value="ECO:0007669"/>
    <property type="project" value="TreeGrafter"/>
</dbReference>
<dbReference type="Gene3D" id="3.90.180.10">
    <property type="entry name" value="Medium-chain alcohol dehydrogenases, catalytic domain"/>
    <property type="match status" value="1"/>
</dbReference>
<evidence type="ECO:0000256" key="2">
    <source>
        <dbReference type="ARBA" id="ARBA00022723"/>
    </source>
</evidence>
<dbReference type="Pfam" id="PF00107">
    <property type="entry name" value="ADH_zinc_N"/>
    <property type="match status" value="1"/>
</dbReference>
<dbReference type="HOGENOM" id="CLU_026673_14_1_11"/>
<dbReference type="eggNOG" id="COG1062">
    <property type="taxonomic scope" value="Bacteria"/>
</dbReference>
<dbReference type="STRING" id="471852.Tcur_4959"/>
<keyword evidence="4" id="KW-0560">Oxidoreductase</keyword>
<feature type="domain" description="Enoyl reductase (ER)" evidence="7">
    <location>
        <begin position="12"/>
        <end position="377"/>
    </location>
</feature>
<dbReference type="InterPro" id="IPR002328">
    <property type="entry name" value="ADH_Zn_CS"/>
</dbReference>
<sequence length="383" mass="40930">MQTRAAILWEPHTEWSVEDIELDDPKAGEVKIKLTASGLCHSDEHMVTGDMAMDPEVAKLMQVEQYPIIGGHEGAGEVVEVGPGVTTLKEGDHVVLSFIPACGRCPSCAQGRQHICDLGAVLLAGRQISDMTARHHAKKNGADLGIMCCTGTFAPYTVVNEATCIKIDPSIPLDKAALVGCGVTTGWGSAVYAADVQPGETVVVIGLGGIGMNAVQGAAFAGARYVVAVDPVEWKRQKALETFGATHAAASIEEAIFLVNEITWGANAEKVILTTGVATGDLIAPMMSMVAKGGRGVVTAVAPMSQEDVKLNLFELAMTRKELVGCIFGNANPRRDIPRLLHLYQDGKLKLDELVTRTYTLDEINQGYQDMRDGKNIRGMIKY</sequence>
<name>D1A944_THECD</name>
<keyword evidence="5" id="KW-0520">NAD</keyword>
<protein>
    <submittedName>
        <fullName evidence="8">Alcohol dehydrogenase GroES domain protein</fullName>
    </submittedName>
</protein>
<evidence type="ECO:0000256" key="3">
    <source>
        <dbReference type="ARBA" id="ARBA00022833"/>
    </source>
</evidence>